<evidence type="ECO:0000256" key="3">
    <source>
        <dbReference type="ARBA" id="ARBA00022692"/>
    </source>
</evidence>
<dbReference type="Proteomes" id="UP001595907">
    <property type="component" value="Unassembled WGS sequence"/>
</dbReference>
<sequence>MKAKILSYLQVIIFLGGGLALVWWQLHGMTDEQTHQFKNAFADANYLLVIPVVIMNLLSHLSRSMRWKLLMEPLGYTPSTKNVFTATMVGYLANAAVPRLGEIIKCTLLAKYEKLHADNLIGTILIERTFDLLTYIIFIAFTVLIQLDVVGGYVMHQLSSIGAGSSTPIWVKLLIVASVIFITVFIIKKIFAAYPSNKFITKVKTFFSGIGKGFAAIKNLKDRRAFILHTIFIWTMYLLQIYLGFKAMEGTAHLGIKAACAVLSLSTLAMIITPGGIGSFPFFVMETLSIYGILKAQGNAFGWLIWGVSTAIVIVAGLVSIIVLPYINKKSHEIDTTHTGENL</sequence>
<evidence type="ECO:0000256" key="2">
    <source>
        <dbReference type="ARBA" id="ARBA00022475"/>
    </source>
</evidence>
<keyword evidence="4 6" id="KW-1133">Transmembrane helix</keyword>
<accession>A0ABV8QN14</accession>
<dbReference type="EMBL" id="JBHSCZ010000001">
    <property type="protein sequence ID" value="MFC4261687.1"/>
    <property type="molecule type" value="Genomic_DNA"/>
</dbReference>
<feature type="transmembrane region" description="Helical" evidence="6">
    <location>
        <begin position="257"/>
        <end position="283"/>
    </location>
</feature>
<feature type="transmembrane region" description="Helical" evidence="6">
    <location>
        <begin position="303"/>
        <end position="327"/>
    </location>
</feature>
<comment type="subcellular location">
    <subcellularLocation>
        <location evidence="1">Cell membrane</location>
        <topology evidence="1">Multi-pass membrane protein</topology>
    </subcellularLocation>
</comment>
<dbReference type="InterPro" id="IPR022791">
    <property type="entry name" value="L-PG_synthase/AglD"/>
</dbReference>
<dbReference type="PANTHER" id="PTHR39087">
    <property type="entry name" value="UPF0104 MEMBRANE PROTEIN MJ1595"/>
    <property type="match status" value="1"/>
</dbReference>
<feature type="transmembrane region" description="Helical" evidence="6">
    <location>
        <begin position="226"/>
        <end position="245"/>
    </location>
</feature>
<feature type="transmembrane region" description="Helical" evidence="6">
    <location>
        <begin position="44"/>
        <end position="61"/>
    </location>
</feature>
<evidence type="ECO:0000256" key="5">
    <source>
        <dbReference type="ARBA" id="ARBA00023136"/>
    </source>
</evidence>
<dbReference type="Pfam" id="PF03706">
    <property type="entry name" value="LPG_synthase_TM"/>
    <property type="match status" value="1"/>
</dbReference>
<feature type="transmembrane region" description="Helical" evidence="6">
    <location>
        <begin position="167"/>
        <end position="187"/>
    </location>
</feature>
<protein>
    <submittedName>
        <fullName evidence="7">Lysylphosphatidylglycerol synthase transmembrane domain-containing protein</fullName>
    </submittedName>
</protein>
<evidence type="ECO:0000313" key="7">
    <source>
        <dbReference type="EMBL" id="MFC4261687.1"/>
    </source>
</evidence>
<evidence type="ECO:0000256" key="6">
    <source>
        <dbReference type="SAM" id="Phobius"/>
    </source>
</evidence>
<feature type="transmembrane region" description="Helical" evidence="6">
    <location>
        <begin position="132"/>
        <end position="155"/>
    </location>
</feature>
<keyword evidence="8" id="KW-1185">Reference proteome</keyword>
<comment type="caution">
    <text evidence="7">The sequence shown here is derived from an EMBL/GenBank/DDBJ whole genome shotgun (WGS) entry which is preliminary data.</text>
</comment>
<evidence type="ECO:0000256" key="1">
    <source>
        <dbReference type="ARBA" id="ARBA00004651"/>
    </source>
</evidence>
<gene>
    <name evidence="7" type="ORF">ACFOWM_02245</name>
</gene>
<reference evidence="8" key="1">
    <citation type="journal article" date="2019" name="Int. J. Syst. Evol. Microbiol.">
        <title>The Global Catalogue of Microorganisms (GCM) 10K type strain sequencing project: providing services to taxonomists for standard genome sequencing and annotation.</title>
        <authorList>
            <consortium name="The Broad Institute Genomics Platform"/>
            <consortium name="The Broad Institute Genome Sequencing Center for Infectious Disease"/>
            <person name="Wu L."/>
            <person name="Ma J."/>
        </authorList>
    </citation>
    <scope>NUCLEOTIDE SEQUENCE [LARGE SCALE GENOMIC DNA]</scope>
    <source>
        <strain evidence="8">CECT 8289</strain>
    </source>
</reference>
<keyword evidence="5 6" id="KW-0472">Membrane</keyword>
<organism evidence="7 8">
    <name type="scientific">Ferruginibacter yonginensis</name>
    <dbReference type="NCBI Taxonomy" id="1310416"/>
    <lineage>
        <taxon>Bacteria</taxon>
        <taxon>Pseudomonadati</taxon>
        <taxon>Bacteroidota</taxon>
        <taxon>Chitinophagia</taxon>
        <taxon>Chitinophagales</taxon>
        <taxon>Chitinophagaceae</taxon>
        <taxon>Ferruginibacter</taxon>
    </lineage>
</organism>
<dbReference type="RefSeq" id="WP_379706501.1">
    <property type="nucleotide sequence ID" value="NZ_JBHSCZ010000001.1"/>
</dbReference>
<evidence type="ECO:0000256" key="4">
    <source>
        <dbReference type="ARBA" id="ARBA00022989"/>
    </source>
</evidence>
<proteinExistence type="predicted"/>
<dbReference type="PANTHER" id="PTHR39087:SF2">
    <property type="entry name" value="UPF0104 MEMBRANE PROTEIN MJ1595"/>
    <property type="match status" value="1"/>
</dbReference>
<evidence type="ECO:0000313" key="8">
    <source>
        <dbReference type="Proteomes" id="UP001595907"/>
    </source>
</evidence>
<feature type="transmembrane region" description="Helical" evidence="6">
    <location>
        <begin position="5"/>
        <end position="24"/>
    </location>
</feature>
<keyword evidence="3 6" id="KW-0812">Transmembrane</keyword>
<name>A0ABV8QN14_9BACT</name>
<dbReference type="NCBIfam" id="TIGR00374">
    <property type="entry name" value="flippase-like domain"/>
    <property type="match status" value="1"/>
</dbReference>
<keyword evidence="2" id="KW-1003">Cell membrane</keyword>